<reference evidence="5 6" key="1">
    <citation type="journal article" date="2013" name="ISME J.">
        <title>Comparative genomics of pathogenic lineages of Vibrio nigripulchritudo identifies virulence-associated traits.</title>
        <authorList>
            <person name="Goudenege D."/>
            <person name="Labreuche Y."/>
            <person name="Krin E."/>
            <person name="Ansquer D."/>
            <person name="Mangenot S."/>
            <person name="Calteau A."/>
            <person name="Medigue C."/>
            <person name="Mazel D."/>
            <person name="Polz M.F."/>
            <person name="Le Roux F."/>
        </authorList>
    </citation>
    <scope>NUCLEOTIDE SEQUENCE [LARGE SCALE GENOMIC DNA]</scope>
    <source>
        <strain evidence="5 6">SOn1</strain>
    </source>
</reference>
<dbReference type="NCBIfam" id="TIGR00254">
    <property type="entry name" value="GGDEF"/>
    <property type="match status" value="1"/>
</dbReference>
<gene>
    <name evidence="5" type="ORF">VIBNISOn1_820067</name>
</gene>
<name>A0AAV2VXH9_9VIBR</name>
<dbReference type="GeneID" id="97540434"/>
<evidence type="ECO:0000256" key="1">
    <source>
        <dbReference type="ARBA" id="ARBA00012528"/>
    </source>
</evidence>
<dbReference type="SUPFAM" id="SSF55073">
    <property type="entry name" value="Nucleotide cyclase"/>
    <property type="match status" value="1"/>
</dbReference>
<dbReference type="GO" id="GO:1902201">
    <property type="term" value="P:negative regulation of bacterial-type flagellum-dependent cell motility"/>
    <property type="evidence" value="ECO:0007669"/>
    <property type="project" value="TreeGrafter"/>
</dbReference>
<evidence type="ECO:0000313" key="6">
    <source>
        <dbReference type="Proteomes" id="UP000018211"/>
    </source>
</evidence>
<evidence type="ECO:0000259" key="4">
    <source>
        <dbReference type="PROSITE" id="PS50887"/>
    </source>
</evidence>
<comment type="catalytic activity">
    <reaction evidence="2">
        <text>2 GTP = 3',3'-c-di-GMP + 2 diphosphate</text>
        <dbReference type="Rhea" id="RHEA:24898"/>
        <dbReference type="ChEBI" id="CHEBI:33019"/>
        <dbReference type="ChEBI" id="CHEBI:37565"/>
        <dbReference type="ChEBI" id="CHEBI:58805"/>
        <dbReference type="EC" id="2.7.7.65"/>
    </reaction>
</comment>
<sequence>MNDLDALEQELKDELHELKCKLDHARLSHRDSLFKFKREQNVLKRIVANLSDACQGNNQDLDRGLTGLKKDLEQHQDVTKLIPKLVVIERMLKQNTVTMEKKTIHLDERIKHSGETLQRIPGLPAQLKRDLRNLLHFPSKKLTQEIDQAIRLLGIYERATKIMASNSRNNLNLEKAVDQEIFDRLSEELQNLITELDFDGESGELLTDIRAKLLIGVPPNELFELILQILKLVIQGTHFERKTSEQFLDQVNSSLNTAIKNTSQNIEQSLSYSEHRKMMHFEINELVSQGKTSLDSDLDVEQLKGAIAPLLDQIGSLTERLQHIEKREQALTERLSYSHNQLEALQEVTQDYRRRLQDQAQRLLLDPLTKVYNRAALADKLELEYRRWIRAQHSFRILLLDIDNFKTLNDSFGYSAGDKALKIIARTIKKAVKDTDTVARFSGEEFLVLLPDQVDAETHAVTQKIQAQIAKLPFKFRDQSITITASAVCAIFSDTDTPEEVLERLQLGLKNAKRTGPNQLVWL</sequence>
<dbReference type="GO" id="GO:0052621">
    <property type="term" value="F:diguanylate cyclase activity"/>
    <property type="evidence" value="ECO:0007669"/>
    <property type="project" value="UniProtKB-EC"/>
</dbReference>
<dbReference type="Pfam" id="PF20975">
    <property type="entry name" value="DGCcoil"/>
    <property type="match status" value="1"/>
</dbReference>
<feature type="domain" description="GGDEF" evidence="4">
    <location>
        <begin position="393"/>
        <end position="523"/>
    </location>
</feature>
<evidence type="ECO:0000313" key="5">
    <source>
        <dbReference type="EMBL" id="CCO49386.1"/>
    </source>
</evidence>
<feature type="coiled-coil region" evidence="3">
    <location>
        <begin position="314"/>
        <end position="362"/>
    </location>
</feature>
<dbReference type="PROSITE" id="PS50887">
    <property type="entry name" value="GGDEF"/>
    <property type="match status" value="1"/>
</dbReference>
<dbReference type="SMART" id="SM00267">
    <property type="entry name" value="GGDEF"/>
    <property type="match status" value="1"/>
</dbReference>
<dbReference type="GO" id="GO:0043709">
    <property type="term" value="P:cell adhesion involved in single-species biofilm formation"/>
    <property type="evidence" value="ECO:0007669"/>
    <property type="project" value="TreeGrafter"/>
</dbReference>
<proteinExistence type="predicted"/>
<evidence type="ECO:0000256" key="3">
    <source>
        <dbReference type="SAM" id="Coils"/>
    </source>
</evidence>
<dbReference type="EC" id="2.7.7.65" evidence="1"/>
<keyword evidence="3" id="KW-0175">Coiled coil</keyword>
<dbReference type="EMBL" id="CAOF01000178">
    <property type="protein sequence ID" value="CCO49386.1"/>
    <property type="molecule type" value="Genomic_DNA"/>
</dbReference>
<organism evidence="5 6">
    <name type="scientific">Vibrio nigripulchritudo SOn1</name>
    <dbReference type="NCBI Taxonomy" id="1238450"/>
    <lineage>
        <taxon>Bacteria</taxon>
        <taxon>Pseudomonadati</taxon>
        <taxon>Pseudomonadota</taxon>
        <taxon>Gammaproteobacteria</taxon>
        <taxon>Vibrionales</taxon>
        <taxon>Vibrionaceae</taxon>
        <taxon>Vibrio</taxon>
    </lineage>
</organism>
<dbReference type="InterPro" id="IPR029787">
    <property type="entry name" value="Nucleotide_cyclase"/>
</dbReference>
<dbReference type="CDD" id="cd01949">
    <property type="entry name" value="GGDEF"/>
    <property type="match status" value="1"/>
</dbReference>
<accession>A0AAV2VXH9</accession>
<protein>
    <recommendedName>
        <fullName evidence="1">diguanylate cyclase</fullName>
        <ecNumber evidence="1">2.7.7.65</ecNumber>
    </recommendedName>
</protein>
<dbReference type="Gene3D" id="3.30.70.270">
    <property type="match status" value="1"/>
</dbReference>
<dbReference type="Proteomes" id="UP000018211">
    <property type="component" value="Unassembled WGS sequence"/>
</dbReference>
<feature type="coiled-coil region" evidence="3">
    <location>
        <begin position="1"/>
        <end position="28"/>
    </location>
</feature>
<comment type="caution">
    <text evidence="5">The sequence shown here is derived from an EMBL/GenBank/DDBJ whole genome shotgun (WGS) entry which is preliminary data.</text>
</comment>
<dbReference type="Pfam" id="PF00990">
    <property type="entry name" value="GGDEF"/>
    <property type="match status" value="1"/>
</dbReference>
<dbReference type="GO" id="GO:0005886">
    <property type="term" value="C:plasma membrane"/>
    <property type="evidence" value="ECO:0007669"/>
    <property type="project" value="TreeGrafter"/>
</dbReference>
<dbReference type="AlphaFoldDB" id="A0AAV2VXH9"/>
<dbReference type="PANTHER" id="PTHR45138">
    <property type="entry name" value="REGULATORY COMPONENTS OF SENSORY TRANSDUCTION SYSTEM"/>
    <property type="match status" value="1"/>
</dbReference>
<dbReference type="InterPro" id="IPR048516">
    <property type="entry name" value="DGCcoil"/>
</dbReference>
<dbReference type="InterPro" id="IPR050469">
    <property type="entry name" value="Diguanylate_Cyclase"/>
</dbReference>
<dbReference type="RefSeq" id="WP_004399385.1">
    <property type="nucleotide sequence ID" value="NZ_LK391965.1"/>
</dbReference>
<dbReference type="PANTHER" id="PTHR45138:SF9">
    <property type="entry name" value="DIGUANYLATE CYCLASE DGCM-RELATED"/>
    <property type="match status" value="1"/>
</dbReference>
<dbReference type="InterPro" id="IPR043128">
    <property type="entry name" value="Rev_trsase/Diguanyl_cyclase"/>
</dbReference>
<evidence type="ECO:0000256" key="2">
    <source>
        <dbReference type="ARBA" id="ARBA00034247"/>
    </source>
</evidence>
<dbReference type="InterPro" id="IPR000160">
    <property type="entry name" value="GGDEF_dom"/>
</dbReference>